<name>A0A498HA80_MALDO</name>
<keyword evidence="3" id="KW-1185">Reference proteome</keyword>
<organism evidence="2 3">
    <name type="scientific">Malus domestica</name>
    <name type="common">Apple</name>
    <name type="synonym">Pyrus malus</name>
    <dbReference type="NCBI Taxonomy" id="3750"/>
    <lineage>
        <taxon>Eukaryota</taxon>
        <taxon>Viridiplantae</taxon>
        <taxon>Streptophyta</taxon>
        <taxon>Embryophyta</taxon>
        <taxon>Tracheophyta</taxon>
        <taxon>Spermatophyta</taxon>
        <taxon>Magnoliopsida</taxon>
        <taxon>eudicotyledons</taxon>
        <taxon>Gunneridae</taxon>
        <taxon>Pentapetalae</taxon>
        <taxon>rosids</taxon>
        <taxon>fabids</taxon>
        <taxon>Rosales</taxon>
        <taxon>Rosaceae</taxon>
        <taxon>Amygdaloideae</taxon>
        <taxon>Maleae</taxon>
        <taxon>Malus</taxon>
    </lineage>
</organism>
<comment type="caution">
    <text evidence="2">The sequence shown here is derived from an EMBL/GenBank/DDBJ whole genome shotgun (WGS) entry which is preliminary data.</text>
</comment>
<dbReference type="Proteomes" id="UP000290289">
    <property type="component" value="Chromosome 17"/>
</dbReference>
<evidence type="ECO:0000313" key="2">
    <source>
        <dbReference type="EMBL" id="RXH68358.1"/>
    </source>
</evidence>
<dbReference type="EMBL" id="RDQH01000343">
    <property type="protein sequence ID" value="RXH68358.1"/>
    <property type="molecule type" value="Genomic_DNA"/>
</dbReference>
<proteinExistence type="predicted"/>
<feature type="region of interest" description="Disordered" evidence="1">
    <location>
        <begin position="1"/>
        <end position="34"/>
    </location>
</feature>
<accession>A0A498HA80</accession>
<sequence length="123" mass="12633">MGRSWKRDPGSECTSWGWGSPVNGGKTGSLGDEDEGVGFVAVVGELGVEVDGTAVGEAALRADIGRGGVEEGGEGENVEAIVGSANGGEDDSAFGGVHRGSCEMTKEEDDNDSIFHFLDREAK</sequence>
<feature type="region of interest" description="Disordered" evidence="1">
    <location>
        <begin position="82"/>
        <end position="108"/>
    </location>
</feature>
<evidence type="ECO:0000313" key="3">
    <source>
        <dbReference type="Proteomes" id="UP000290289"/>
    </source>
</evidence>
<evidence type="ECO:0000256" key="1">
    <source>
        <dbReference type="SAM" id="MobiDB-lite"/>
    </source>
</evidence>
<feature type="compositionally biased region" description="Basic and acidic residues" evidence="1">
    <location>
        <begin position="1"/>
        <end position="10"/>
    </location>
</feature>
<reference evidence="2 3" key="1">
    <citation type="submission" date="2018-10" db="EMBL/GenBank/DDBJ databases">
        <title>A high-quality apple genome assembly.</title>
        <authorList>
            <person name="Hu J."/>
        </authorList>
    </citation>
    <scope>NUCLEOTIDE SEQUENCE [LARGE SCALE GENOMIC DNA]</scope>
    <source>
        <strain evidence="3">cv. HFTH1</strain>
        <tissue evidence="2">Young leaf</tissue>
    </source>
</reference>
<protein>
    <submittedName>
        <fullName evidence="2">Uncharacterized protein</fullName>
    </submittedName>
</protein>
<dbReference type="AlphaFoldDB" id="A0A498HA80"/>
<gene>
    <name evidence="2" type="ORF">DVH24_030691</name>
</gene>